<proteinExistence type="predicted"/>
<evidence type="ECO:0000256" key="1">
    <source>
        <dbReference type="SAM" id="SignalP"/>
    </source>
</evidence>
<dbReference type="CDD" id="cd20291">
    <property type="entry name" value="cupin_CucA-like"/>
    <property type="match status" value="1"/>
</dbReference>
<feature type="signal peptide" evidence="1">
    <location>
        <begin position="1"/>
        <end position="25"/>
    </location>
</feature>
<keyword evidence="3" id="KW-1185">Reference proteome</keyword>
<dbReference type="InterPro" id="IPR014710">
    <property type="entry name" value="RmlC-like_jellyroll"/>
</dbReference>
<dbReference type="SUPFAM" id="SSF51182">
    <property type="entry name" value="RmlC-like cupins"/>
    <property type="match status" value="1"/>
</dbReference>
<reference evidence="2 3" key="1">
    <citation type="submission" date="2020-08" db="EMBL/GenBank/DDBJ databases">
        <title>Genomic Encyclopedia of Type Strains, Phase IV (KMG-V): Genome sequencing to study the core and pangenomes of soil and plant-associated prokaryotes.</title>
        <authorList>
            <person name="Whitman W."/>
        </authorList>
    </citation>
    <scope>NUCLEOTIDE SEQUENCE [LARGE SCALE GENOMIC DNA]</scope>
    <source>
        <strain evidence="2 3">ANJLi2</strain>
    </source>
</reference>
<feature type="chain" id="PRO_5045046067" description="Cupin type-1 domain-containing protein" evidence="1">
    <location>
        <begin position="26"/>
        <end position="267"/>
    </location>
</feature>
<keyword evidence="1" id="KW-0732">Signal</keyword>
<dbReference type="Proteomes" id="UP000541583">
    <property type="component" value="Unassembled WGS sequence"/>
</dbReference>
<dbReference type="InterPro" id="IPR011051">
    <property type="entry name" value="RmlC_Cupin_sf"/>
</dbReference>
<dbReference type="Gene3D" id="2.60.120.10">
    <property type="entry name" value="Jelly Rolls"/>
    <property type="match status" value="1"/>
</dbReference>
<dbReference type="RefSeq" id="WP_217696190.1">
    <property type="nucleotide sequence ID" value="NZ_FTMG01000001.1"/>
</dbReference>
<organism evidence="2 3">
    <name type="scientific">Mucilaginibacter lappiensis</name>
    <dbReference type="NCBI Taxonomy" id="354630"/>
    <lineage>
        <taxon>Bacteria</taxon>
        <taxon>Pseudomonadati</taxon>
        <taxon>Bacteroidota</taxon>
        <taxon>Sphingobacteriia</taxon>
        <taxon>Sphingobacteriales</taxon>
        <taxon>Sphingobacteriaceae</taxon>
        <taxon>Mucilaginibacter</taxon>
    </lineage>
</organism>
<gene>
    <name evidence="2" type="ORF">HDF23_000519</name>
</gene>
<sequence>MKKTILLMTGASVLVIGAMSLFSYTAPTKVKAKAKVAVCTPAPESYKPFDFPEIPSSGDGPLVLGPAYQIFDFIQTGKSTNGKYLFAKVTVPPNQGPPPHIHHWTDEWFYAPNGGFTMYMGETAYPDLNKIPGENAPKDIVDIVPMRPKELFYGNRFFMHGFINTSGKTQILYIVWTPDTKDVSILPYFVRAGRVLKRNEKPGELTFKENVRFVSLAPEYGFNQSSDFWQYVKSTKEGKPEHMNNDHREQLLGLLKTFSKNPASKSK</sequence>
<name>A0ABR6PEX1_9SPHI</name>
<dbReference type="EMBL" id="JACHCB010000001">
    <property type="protein sequence ID" value="MBB6107789.1"/>
    <property type="molecule type" value="Genomic_DNA"/>
</dbReference>
<evidence type="ECO:0008006" key="4">
    <source>
        <dbReference type="Google" id="ProtNLM"/>
    </source>
</evidence>
<evidence type="ECO:0000313" key="3">
    <source>
        <dbReference type="Proteomes" id="UP000541583"/>
    </source>
</evidence>
<accession>A0ABR6PEX1</accession>
<comment type="caution">
    <text evidence="2">The sequence shown here is derived from an EMBL/GenBank/DDBJ whole genome shotgun (WGS) entry which is preliminary data.</text>
</comment>
<evidence type="ECO:0000313" key="2">
    <source>
        <dbReference type="EMBL" id="MBB6107789.1"/>
    </source>
</evidence>
<protein>
    <recommendedName>
        <fullName evidence="4">Cupin type-1 domain-containing protein</fullName>
    </recommendedName>
</protein>